<feature type="transmembrane region" description="Helical" evidence="10">
    <location>
        <begin position="509"/>
        <end position="527"/>
    </location>
</feature>
<dbReference type="InterPro" id="IPR003593">
    <property type="entry name" value="AAA+_ATPase"/>
</dbReference>
<feature type="transmembrane region" description="Helical" evidence="10">
    <location>
        <begin position="20"/>
        <end position="44"/>
    </location>
</feature>
<feature type="region of interest" description="Disordered" evidence="9">
    <location>
        <begin position="864"/>
        <end position="894"/>
    </location>
</feature>
<dbReference type="GO" id="GO:0016887">
    <property type="term" value="F:ATP hydrolysis activity"/>
    <property type="evidence" value="ECO:0007669"/>
    <property type="project" value="InterPro"/>
</dbReference>
<evidence type="ECO:0000256" key="6">
    <source>
        <dbReference type="ARBA" id="ARBA00022989"/>
    </source>
</evidence>
<dbReference type="SMART" id="SM00382">
    <property type="entry name" value="AAA"/>
    <property type="match status" value="1"/>
</dbReference>
<dbReference type="PROSITE" id="PS00211">
    <property type="entry name" value="ABC_TRANSPORTER_1"/>
    <property type="match status" value="1"/>
</dbReference>
<dbReference type="PROSITE" id="PS50929">
    <property type="entry name" value="ABC_TM1F"/>
    <property type="match status" value="1"/>
</dbReference>
<feature type="compositionally biased region" description="Acidic residues" evidence="9">
    <location>
        <begin position="223"/>
        <end position="232"/>
    </location>
</feature>
<dbReference type="SUPFAM" id="SSF52540">
    <property type="entry name" value="P-loop containing nucleoside triphosphate hydrolases"/>
    <property type="match status" value="1"/>
</dbReference>
<evidence type="ECO:0000256" key="1">
    <source>
        <dbReference type="ARBA" id="ARBA00004141"/>
    </source>
</evidence>
<feature type="transmembrane region" description="Helical" evidence="10">
    <location>
        <begin position="90"/>
        <end position="110"/>
    </location>
</feature>
<dbReference type="InterPro" id="IPR036640">
    <property type="entry name" value="ABC1_TM_sf"/>
</dbReference>
<evidence type="ECO:0000256" key="9">
    <source>
        <dbReference type="SAM" id="MobiDB-lite"/>
    </source>
</evidence>
<feature type="transmembrane region" description="Helical" evidence="10">
    <location>
        <begin position="56"/>
        <end position="78"/>
    </location>
</feature>
<feature type="transmembrane region" description="Helical" evidence="10">
    <location>
        <begin position="154"/>
        <end position="176"/>
    </location>
</feature>
<feature type="transmembrane region" description="Helical" evidence="10">
    <location>
        <begin position="122"/>
        <end position="142"/>
    </location>
</feature>
<evidence type="ECO:0008006" key="15">
    <source>
        <dbReference type="Google" id="ProtNLM"/>
    </source>
</evidence>
<evidence type="ECO:0000256" key="7">
    <source>
        <dbReference type="ARBA" id="ARBA00023136"/>
    </source>
</evidence>
<dbReference type="Gene3D" id="1.20.1560.10">
    <property type="entry name" value="ABC transporter type 1, transmembrane domain"/>
    <property type="match status" value="1"/>
</dbReference>
<dbReference type="GO" id="GO:0016020">
    <property type="term" value="C:membrane"/>
    <property type="evidence" value="ECO:0007669"/>
    <property type="project" value="UniProtKB-SubCell"/>
</dbReference>
<comment type="similarity">
    <text evidence="8">Belongs to the ABC transporter superfamily. ABCB family. Heavy Metal importer (TC 3.A.1.210) subfamily.</text>
</comment>
<dbReference type="PROSITE" id="PS50893">
    <property type="entry name" value="ABC_TRANSPORTER_2"/>
    <property type="match status" value="1"/>
</dbReference>
<organism evidence="13 14">
    <name type="scientific">Dendryphion nanum</name>
    <dbReference type="NCBI Taxonomy" id="256645"/>
    <lineage>
        <taxon>Eukaryota</taxon>
        <taxon>Fungi</taxon>
        <taxon>Dikarya</taxon>
        <taxon>Ascomycota</taxon>
        <taxon>Pezizomycotina</taxon>
        <taxon>Dothideomycetes</taxon>
        <taxon>Pleosporomycetidae</taxon>
        <taxon>Pleosporales</taxon>
        <taxon>Torulaceae</taxon>
        <taxon>Dendryphion</taxon>
    </lineage>
</organism>
<gene>
    <name evidence="13" type="ORF">B0J11DRAFT_237014</name>
</gene>
<sequence length="894" mass="99221">MLNMAVAPLRPGYQPTATVILGYAQAPSIAFYFLTTFIFAWCVLHKARPISSRSRRVLITAAFSTQAAYLAEILYHFTSSLADSNYQVPHYSVLSCLALLLVWTPISVSLIKSNQFRWSPYFGTFILQFAYETTLCTLYGLAIVPGRRSSNTPLVLRSFRAFASFVLLAVGFLVLITKPTERGTDEEGQSLLGKSANGSTPTEENGTVGYGSISENSTTVREEGDEGDEEGADRDKDIKELQNKRLQEQGGWLGYLKGFAIFLPYLWPKDDWLTMVCLAVRGVHLIQARFLNLLAPRQLGIITDKLSNGTTVMPWKDIGLWTFYSWFNSYSGFGMVNNFADVVIRNRSYVRITLMAYKHVMTLSTDFHTNKESGEVLKAVEQASSLNNIIELVLFDISPILIDVIIAAWYVTHLFDAYMAFIILFMGVAYIWLGLYFTTWAQSRRRKYTEKQRAENQVINETVSNWQTVFYFNRVPYEYTRYAHAMATTINAHYNHYFRTVGGHVLQDTVMTLGFAVCCIFAISQIISGQKPVGNLVTLIMYWDTMTGPLFFMANSYRTISNSLIDAERLLQLLNTKPTVTDVENATDLVVKTGKVEYKGVGFAYDKRKQIVQDVSFTAEGGQTIAFVGETGGGKSTLVKLLARAYDVTNGSITIDGQDIRSVTKASLIDAIGYVPQDPVLFNRSIRDNIRYGRLDATDAEIEDACRAAAVHDAIVGFPDGYNSKVGERGVQLSGGQLQRIAIARVLLRNPKIVLLDEATSAVDSTIEAQIQDAFRKLSLGRTTFVIAHRLSTIVEADQIIVVEKGNIKEQGTHAELIELGGKYSELWTHQIAGNLSALNSKSTSTAASEAGKAELLIDITPSEEDAKKAAEAMEAARTPEDEVGSDSSSKTRI</sequence>
<dbReference type="AlphaFoldDB" id="A0A9P9CYD0"/>
<dbReference type="GO" id="GO:0005524">
    <property type="term" value="F:ATP binding"/>
    <property type="evidence" value="ECO:0007669"/>
    <property type="project" value="UniProtKB-KW"/>
</dbReference>
<accession>A0A9P9CYD0</accession>
<evidence type="ECO:0000256" key="2">
    <source>
        <dbReference type="ARBA" id="ARBA00022448"/>
    </source>
</evidence>
<feature type="transmembrane region" description="Helical" evidence="10">
    <location>
        <begin position="392"/>
        <end position="411"/>
    </location>
</feature>
<keyword evidence="4" id="KW-0547">Nucleotide-binding</keyword>
<proteinExistence type="inferred from homology"/>
<feature type="domain" description="ABC transporter" evidence="11">
    <location>
        <begin position="596"/>
        <end position="830"/>
    </location>
</feature>
<dbReference type="InterPro" id="IPR017871">
    <property type="entry name" value="ABC_transporter-like_CS"/>
</dbReference>
<comment type="caution">
    <text evidence="13">The sequence shown here is derived from an EMBL/GenBank/DDBJ whole genome shotgun (WGS) entry which is preliminary data.</text>
</comment>
<dbReference type="FunFam" id="3.40.50.300:FF:000287">
    <property type="entry name" value="Multidrug ABC transporter ATP-binding protein"/>
    <property type="match status" value="1"/>
</dbReference>
<name>A0A9P9CYD0_9PLEO</name>
<keyword evidence="3 10" id="KW-0812">Transmembrane</keyword>
<dbReference type="GO" id="GO:0140359">
    <property type="term" value="F:ABC-type transporter activity"/>
    <property type="evidence" value="ECO:0007669"/>
    <property type="project" value="InterPro"/>
</dbReference>
<keyword evidence="7 10" id="KW-0472">Membrane</keyword>
<dbReference type="SUPFAM" id="SSF90123">
    <property type="entry name" value="ABC transporter transmembrane region"/>
    <property type="match status" value="1"/>
</dbReference>
<evidence type="ECO:0000256" key="4">
    <source>
        <dbReference type="ARBA" id="ARBA00022741"/>
    </source>
</evidence>
<reference evidence="13" key="1">
    <citation type="journal article" date="2021" name="Nat. Commun.">
        <title>Genetic determinants of endophytism in the Arabidopsis root mycobiome.</title>
        <authorList>
            <person name="Mesny F."/>
            <person name="Miyauchi S."/>
            <person name="Thiergart T."/>
            <person name="Pickel B."/>
            <person name="Atanasova L."/>
            <person name="Karlsson M."/>
            <person name="Huettel B."/>
            <person name="Barry K.W."/>
            <person name="Haridas S."/>
            <person name="Chen C."/>
            <person name="Bauer D."/>
            <person name="Andreopoulos W."/>
            <person name="Pangilinan J."/>
            <person name="LaButti K."/>
            <person name="Riley R."/>
            <person name="Lipzen A."/>
            <person name="Clum A."/>
            <person name="Drula E."/>
            <person name="Henrissat B."/>
            <person name="Kohler A."/>
            <person name="Grigoriev I.V."/>
            <person name="Martin F.M."/>
            <person name="Hacquard S."/>
        </authorList>
    </citation>
    <scope>NUCLEOTIDE SEQUENCE</scope>
    <source>
        <strain evidence="13">MPI-CAGE-CH-0243</strain>
    </source>
</reference>
<dbReference type="Pfam" id="PF00664">
    <property type="entry name" value="ABC_membrane"/>
    <property type="match status" value="1"/>
</dbReference>
<evidence type="ECO:0000259" key="12">
    <source>
        <dbReference type="PROSITE" id="PS50929"/>
    </source>
</evidence>
<protein>
    <recommendedName>
        <fullName evidence="15">Heavy metal tolerance protein</fullName>
    </recommendedName>
</protein>
<dbReference type="InterPro" id="IPR039421">
    <property type="entry name" value="Type_1_exporter"/>
</dbReference>
<evidence type="ECO:0000256" key="8">
    <source>
        <dbReference type="ARBA" id="ARBA00024363"/>
    </source>
</evidence>
<evidence type="ECO:0000256" key="5">
    <source>
        <dbReference type="ARBA" id="ARBA00022840"/>
    </source>
</evidence>
<dbReference type="Gene3D" id="3.40.50.300">
    <property type="entry name" value="P-loop containing nucleotide triphosphate hydrolases"/>
    <property type="match status" value="1"/>
</dbReference>
<feature type="domain" description="ABC transmembrane type-1" evidence="12">
    <location>
        <begin position="290"/>
        <end position="562"/>
    </location>
</feature>
<comment type="subcellular location">
    <subcellularLocation>
        <location evidence="1">Membrane</location>
        <topology evidence="1">Multi-pass membrane protein</topology>
    </subcellularLocation>
</comment>
<dbReference type="InterPro" id="IPR011527">
    <property type="entry name" value="ABC1_TM_dom"/>
</dbReference>
<evidence type="ECO:0000259" key="11">
    <source>
        <dbReference type="PROSITE" id="PS50893"/>
    </source>
</evidence>
<dbReference type="PANTHER" id="PTHR24221:SF503">
    <property type="entry name" value="MITOCHONDRIAL POTASSIUM CHANNEL ATP-BINDING SUBUNIT"/>
    <property type="match status" value="1"/>
</dbReference>
<evidence type="ECO:0000256" key="10">
    <source>
        <dbReference type="SAM" id="Phobius"/>
    </source>
</evidence>
<dbReference type="InterPro" id="IPR003439">
    <property type="entry name" value="ABC_transporter-like_ATP-bd"/>
</dbReference>
<dbReference type="PANTHER" id="PTHR24221">
    <property type="entry name" value="ATP-BINDING CASSETTE SUB-FAMILY B"/>
    <property type="match status" value="1"/>
</dbReference>
<evidence type="ECO:0000313" key="14">
    <source>
        <dbReference type="Proteomes" id="UP000700596"/>
    </source>
</evidence>
<keyword evidence="6 10" id="KW-1133">Transmembrane helix</keyword>
<dbReference type="EMBL" id="JAGMWT010000033">
    <property type="protein sequence ID" value="KAH7109254.1"/>
    <property type="molecule type" value="Genomic_DNA"/>
</dbReference>
<evidence type="ECO:0000313" key="13">
    <source>
        <dbReference type="EMBL" id="KAH7109254.1"/>
    </source>
</evidence>
<feature type="transmembrane region" description="Helical" evidence="10">
    <location>
        <begin position="417"/>
        <end position="437"/>
    </location>
</feature>
<dbReference type="OrthoDB" id="6500128at2759"/>
<evidence type="ECO:0000256" key="3">
    <source>
        <dbReference type="ARBA" id="ARBA00022692"/>
    </source>
</evidence>
<keyword evidence="5" id="KW-0067">ATP-binding</keyword>
<dbReference type="CDD" id="cd18583">
    <property type="entry name" value="ABC_6TM_HMT1"/>
    <property type="match status" value="1"/>
</dbReference>
<feature type="compositionally biased region" description="Polar residues" evidence="9">
    <location>
        <begin position="196"/>
        <end position="205"/>
    </location>
</feature>
<dbReference type="Proteomes" id="UP000700596">
    <property type="component" value="Unassembled WGS sequence"/>
</dbReference>
<keyword evidence="2" id="KW-0813">Transport</keyword>
<dbReference type="Pfam" id="PF00005">
    <property type="entry name" value="ABC_tran"/>
    <property type="match status" value="1"/>
</dbReference>
<keyword evidence="14" id="KW-1185">Reference proteome</keyword>
<feature type="transmembrane region" description="Helical" evidence="10">
    <location>
        <begin position="250"/>
        <end position="267"/>
    </location>
</feature>
<dbReference type="InterPro" id="IPR027417">
    <property type="entry name" value="P-loop_NTPase"/>
</dbReference>
<feature type="region of interest" description="Disordered" evidence="9">
    <location>
        <begin position="183"/>
        <end position="235"/>
    </location>
</feature>